<feature type="signal peptide" evidence="3">
    <location>
        <begin position="1"/>
        <end position="16"/>
    </location>
</feature>
<name>A0A9P1D6G6_9DINO</name>
<feature type="region of interest" description="Disordered" evidence="1">
    <location>
        <begin position="256"/>
        <end position="298"/>
    </location>
</feature>
<dbReference type="Gene3D" id="2.40.50.140">
    <property type="entry name" value="Nucleic acid-binding proteins"/>
    <property type="match status" value="1"/>
</dbReference>
<proteinExistence type="predicted"/>
<feature type="region of interest" description="Disordered" evidence="1">
    <location>
        <begin position="98"/>
        <end position="123"/>
    </location>
</feature>
<keyword evidence="2" id="KW-0812">Transmembrane</keyword>
<feature type="compositionally biased region" description="Low complexity" evidence="1">
    <location>
        <begin position="229"/>
        <end position="241"/>
    </location>
</feature>
<feature type="chain" id="PRO_5043271052" description="CSD domain-containing protein" evidence="3">
    <location>
        <begin position="17"/>
        <end position="921"/>
    </location>
</feature>
<evidence type="ECO:0000313" key="4">
    <source>
        <dbReference type="EMBL" id="CAI4003840.1"/>
    </source>
</evidence>
<organism evidence="4">
    <name type="scientific">Cladocopium goreaui</name>
    <dbReference type="NCBI Taxonomy" id="2562237"/>
    <lineage>
        <taxon>Eukaryota</taxon>
        <taxon>Sar</taxon>
        <taxon>Alveolata</taxon>
        <taxon>Dinophyceae</taxon>
        <taxon>Suessiales</taxon>
        <taxon>Symbiodiniaceae</taxon>
        <taxon>Cladocopium</taxon>
    </lineage>
</organism>
<keyword evidence="2" id="KW-0472">Membrane</keyword>
<feature type="region of interest" description="Disordered" evidence="1">
    <location>
        <begin position="731"/>
        <end position="752"/>
    </location>
</feature>
<evidence type="ECO:0008006" key="7">
    <source>
        <dbReference type="Google" id="ProtNLM"/>
    </source>
</evidence>
<evidence type="ECO:0000313" key="6">
    <source>
        <dbReference type="Proteomes" id="UP001152797"/>
    </source>
</evidence>
<dbReference type="InterPro" id="IPR012340">
    <property type="entry name" value="NA-bd_OB-fold"/>
</dbReference>
<keyword evidence="2" id="KW-1133">Transmembrane helix</keyword>
<reference evidence="4" key="1">
    <citation type="submission" date="2022-10" db="EMBL/GenBank/DDBJ databases">
        <authorList>
            <person name="Chen Y."/>
            <person name="Dougan E. K."/>
            <person name="Chan C."/>
            <person name="Rhodes N."/>
            <person name="Thang M."/>
        </authorList>
    </citation>
    <scope>NUCLEOTIDE SEQUENCE</scope>
</reference>
<feature type="compositionally biased region" description="Basic and acidic residues" evidence="1">
    <location>
        <begin position="98"/>
        <end position="120"/>
    </location>
</feature>
<accession>A0A9P1D6G6</accession>
<dbReference type="AlphaFoldDB" id="A0A9P1D6G6"/>
<feature type="compositionally biased region" description="Basic and acidic residues" evidence="1">
    <location>
        <begin position="288"/>
        <end position="298"/>
    </location>
</feature>
<dbReference type="EMBL" id="CAMXCT030003334">
    <property type="protein sequence ID" value="CAL4791152.1"/>
    <property type="molecule type" value="Genomic_DNA"/>
</dbReference>
<evidence type="ECO:0000256" key="2">
    <source>
        <dbReference type="SAM" id="Phobius"/>
    </source>
</evidence>
<evidence type="ECO:0000313" key="5">
    <source>
        <dbReference type="EMBL" id="CAL1157215.1"/>
    </source>
</evidence>
<keyword evidence="3" id="KW-0732">Signal</keyword>
<dbReference type="EMBL" id="CAMXCT020003334">
    <property type="protein sequence ID" value="CAL1157215.1"/>
    <property type="molecule type" value="Genomic_DNA"/>
</dbReference>
<dbReference type="EMBL" id="CAMXCT010003334">
    <property type="protein sequence ID" value="CAI4003840.1"/>
    <property type="molecule type" value="Genomic_DNA"/>
</dbReference>
<feature type="compositionally biased region" description="Basic and acidic residues" evidence="1">
    <location>
        <begin position="262"/>
        <end position="271"/>
    </location>
</feature>
<keyword evidence="6" id="KW-1185">Reference proteome</keyword>
<protein>
    <recommendedName>
        <fullName evidence="7">CSD domain-containing protein</fullName>
    </recommendedName>
</protein>
<sequence>MQYLRLFVFVAPLALASNVTPVQKVIDMMEDMKEKGTKEMKEEQVQFAEFSQFCELTLADKARSIGDATDKIETLEAEIAQAGSEAERLGAEAAQHAAEAKAAQEEKSEATEVRSKERADFQTTHQDYTESIDAIGRAMKALKEKKEVSLAQLAATRTRVSRMPTEVAEQIDALLATAKEEPSLLAEGGSQAPKAKTYEFQSGGVISMLESLQDKFVDERNSLESEEQASPAGPAGPNPASKAKKHAYELLAQRLEAQSVQSDKEEQEKTQFKAKKMQTKASSTAELEETKAEKESDVKYSTDLKATCDKKASAFKVRQQTRKEDPRAAPQNCGTVQELEAISKAQDIISGGAVSGNAKKHLPSLLPLGQQKAVSALAFLRSEHTETGRGQRGQDQVARFLQQKATQLDVAADPLAKALKLKRWGWGPGKVKTMIEQLVVKLNEQGKAEATKQAWCETELSTTKQTQDAKSDGVESLTAEMDQLKASIAKLGDETTTLATELSELEAAMTKAADLRTKAGATAKNGGVKEKEKNAVTIKEAKEAQEAVAQALQVLKEFYAKASDATALVQTKERAQRAQPEVFGDEQLGPYTGMGGESGGVIGMMEASGSLIAGENSTFFGPFWAQIFLLESVIESDFARLEAETTSAEEASKKEYDEFMEDSKMDKASKEAAVKQKTSKKSNAVADFCAGCAQELSAADGDLQNTQKELDAANAYYEKLRPDCVDTGKSYAERKAQREQEMKADGGPQRSLGDVGERLRTNIYKNIWLGGFFDYDNVKNLDNVTVVSCLGKTGYKRDGAASGFALACESGCWGGVVDRRFEGQIVKYLMDKGFGFIRCQELRQRFPDRDIFVHQKQLGNFKEGENVSFGVWPPGLRLLISIFFVGPQIFGHVHAAILFNNHFIIYLHISSYIIIYLIEHN</sequence>
<feature type="transmembrane region" description="Helical" evidence="2">
    <location>
        <begin position="897"/>
        <end position="918"/>
    </location>
</feature>
<gene>
    <name evidence="4" type="ORF">C1SCF055_LOCUS29670</name>
</gene>
<comment type="caution">
    <text evidence="4">The sequence shown here is derived from an EMBL/GenBank/DDBJ whole genome shotgun (WGS) entry which is preliminary data.</text>
</comment>
<dbReference type="Proteomes" id="UP001152797">
    <property type="component" value="Unassembled WGS sequence"/>
</dbReference>
<reference evidence="5" key="2">
    <citation type="submission" date="2024-04" db="EMBL/GenBank/DDBJ databases">
        <authorList>
            <person name="Chen Y."/>
            <person name="Shah S."/>
            <person name="Dougan E. K."/>
            <person name="Thang M."/>
            <person name="Chan C."/>
        </authorList>
    </citation>
    <scope>NUCLEOTIDE SEQUENCE [LARGE SCALE GENOMIC DNA]</scope>
</reference>
<feature type="region of interest" description="Disordered" evidence="1">
    <location>
        <begin position="219"/>
        <end position="243"/>
    </location>
</feature>
<evidence type="ECO:0000256" key="1">
    <source>
        <dbReference type="SAM" id="MobiDB-lite"/>
    </source>
</evidence>
<feature type="compositionally biased region" description="Basic and acidic residues" evidence="1">
    <location>
        <begin position="731"/>
        <end position="744"/>
    </location>
</feature>
<evidence type="ECO:0000256" key="3">
    <source>
        <dbReference type="SAM" id="SignalP"/>
    </source>
</evidence>